<sequence length="162" mass="17707">MLKVIVIEREAERGEADAVGVAVWLHEADAGDGVYDGEGVGDVVPLILSEAVAVWVQDRQETVVLGIRDRDQLALWLLVAEGERERQVEDNERLEAKDKVCVDVRVSDSDEDAVLLVVRLPDLLSEGVTDQVLVGDCEDVAVWDKVNVAVGVSVYVELVLCD</sequence>
<dbReference type="EMBL" id="HBGA01047133">
    <property type="protein sequence ID" value="CAD9006196.1"/>
    <property type="molecule type" value="Transcribed_RNA"/>
</dbReference>
<evidence type="ECO:0000313" key="1">
    <source>
        <dbReference type="EMBL" id="CAD9006196.1"/>
    </source>
</evidence>
<reference evidence="1" key="1">
    <citation type="submission" date="2021-01" db="EMBL/GenBank/DDBJ databases">
        <authorList>
            <person name="Corre E."/>
            <person name="Pelletier E."/>
            <person name="Niang G."/>
            <person name="Scheremetjew M."/>
            <person name="Finn R."/>
            <person name="Kale V."/>
            <person name="Holt S."/>
            <person name="Cochrane G."/>
            <person name="Meng A."/>
            <person name="Brown T."/>
            <person name="Cohen L."/>
        </authorList>
    </citation>
    <scope>NUCLEOTIDE SEQUENCE</scope>
    <source>
        <strain evidence="1">NIES-381</strain>
    </source>
</reference>
<organism evidence="1">
    <name type="scientific">Eutreptiella gymnastica</name>
    <dbReference type="NCBI Taxonomy" id="73025"/>
    <lineage>
        <taxon>Eukaryota</taxon>
        <taxon>Discoba</taxon>
        <taxon>Euglenozoa</taxon>
        <taxon>Euglenida</taxon>
        <taxon>Spirocuta</taxon>
        <taxon>Euglenophyceae</taxon>
        <taxon>Eutreptiales</taxon>
        <taxon>Eutreptiaceae</taxon>
        <taxon>Eutreptiella</taxon>
    </lineage>
</organism>
<name>A0A7S1IAA8_9EUGL</name>
<proteinExistence type="predicted"/>
<dbReference type="AlphaFoldDB" id="A0A7S1IAA8"/>
<accession>A0A7S1IAA8</accession>
<gene>
    <name evidence="1" type="ORF">EGYM00392_LOCUS17286</name>
</gene>
<protein>
    <submittedName>
        <fullName evidence="1">Uncharacterized protein</fullName>
    </submittedName>
</protein>